<dbReference type="EMBL" id="GL732535">
    <property type="protein sequence ID" value="EFX84216.1"/>
    <property type="molecule type" value="Genomic_DNA"/>
</dbReference>
<accession>E9G8S6</accession>
<dbReference type="InParanoid" id="E9G8S6"/>
<organism evidence="2 3">
    <name type="scientific">Daphnia pulex</name>
    <name type="common">Water flea</name>
    <dbReference type="NCBI Taxonomy" id="6669"/>
    <lineage>
        <taxon>Eukaryota</taxon>
        <taxon>Metazoa</taxon>
        <taxon>Ecdysozoa</taxon>
        <taxon>Arthropoda</taxon>
        <taxon>Crustacea</taxon>
        <taxon>Branchiopoda</taxon>
        <taxon>Diplostraca</taxon>
        <taxon>Cladocera</taxon>
        <taxon>Anomopoda</taxon>
        <taxon>Daphniidae</taxon>
        <taxon>Daphnia</taxon>
    </lineage>
</organism>
<gene>
    <name evidence="2" type="ORF">DAPPUDRAFT_301328</name>
</gene>
<dbReference type="Proteomes" id="UP000000305">
    <property type="component" value="Unassembled WGS sequence"/>
</dbReference>
<dbReference type="KEGG" id="dpx:DAPPUDRAFT_301328"/>
<sequence>MAFSTYGSISLFLVVMVGCLCSMTATGQDVLSPSAERQSRQMFVSTPQFYNYYNPYAMMMPVVYPHQASAFPIYPAAAVTEGESDDEPIERGSRDTVNILPAATECLSSAAATEGMVPCLKTSGAGRGSLTIKLPAKDQVAVFGIVRSSSSRITLRCSEMTSVAAFTKTGQINAPSDTPRTETGVLQLVVTSTADNGLMKCTW</sequence>
<keyword evidence="1" id="KW-0732">Signal</keyword>
<reference evidence="2 3" key="1">
    <citation type="journal article" date="2011" name="Science">
        <title>The ecoresponsive genome of Daphnia pulex.</title>
        <authorList>
            <person name="Colbourne J.K."/>
            <person name="Pfrender M.E."/>
            <person name="Gilbert D."/>
            <person name="Thomas W.K."/>
            <person name="Tucker A."/>
            <person name="Oakley T.H."/>
            <person name="Tokishita S."/>
            <person name="Aerts A."/>
            <person name="Arnold G.J."/>
            <person name="Basu M.K."/>
            <person name="Bauer D.J."/>
            <person name="Caceres C.E."/>
            <person name="Carmel L."/>
            <person name="Casola C."/>
            <person name="Choi J.H."/>
            <person name="Detter J.C."/>
            <person name="Dong Q."/>
            <person name="Dusheyko S."/>
            <person name="Eads B.D."/>
            <person name="Frohlich T."/>
            <person name="Geiler-Samerotte K.A."/>
            <person name="Gerlach D."/>
            <person name="Hatcher P."/>
            <person name="Jogdeo S."/>
            <person name="Krijgsveld J."/>
            <person name="Kriventseva E.V."/>
            <person name="Kultz D."/>
            <person name="Laforsch C."/>
            <person name="Lindquist E."/>
            <person name="Lopez J."/>
            <person name="Manak J.R."/>
            <person name="Muller J."/>
            <person name="Pangilinan J."/>
            <person name="Patwardhan R.P."/>
            <person name="Pitluck S."/>
            <person name="Pritham E.J."/>
            <person name="Rechtsteiner A."/>
            <person name="Rho M."/>
            <person name="Rogozin I.B."/>
            <person name="Sakarya O."/>
            <person name="Salamov A."/>
            <person name="Schaack S."/>
            <person name="Shapiro H."/>
            <person name="Shiga Y."/>
            <person name="Skalitzky C."/>
            <person name="Smith Z."/>
            <person name="Souvorov A."/>
            <person name="Sung W."/>
            <person name="Tang Z."/>
            <person name="Tsuchiya D."/>
            <person name="Tu H."/>
            <person name="Vos H."/>
            <person name="Wang M."/>
            <person name="Wolf Y.I."/>
            <person name="Yamagata H."/>
            <person name="Yamada T."/>
            <person name="Ye Y."/>
            <person name="Shaw J.R."/>
            <person name="Andrews J."/>
            <person name="Crease T.J."/>
            <person name="Tang H."/>
            <person name="Lucas S.M."/>
            <person name="Robertson H.M."/>
            <person name="Bork P."/>
            <person name="Koonin E.V."/>
            <person name="Zdobnov E.M."/>
            <person name="Grigoriev I.V."/>
            <person name="Lynch M."/>
            <person name="Boore J.L."/>
        </authorList>
    </citation>
    <scope>NUCLEOTIDE SEQUENCE [LARGE SCALE GENOMIC DNA]</scope>
</reference>
<dbReference type="PhylomeDB" id="E9G8S6"/>
<keyword evidence="3" id="KW-1185">Reference proteome</keyword>
<dbReference type="OrthoDB" id="6353470at2759"/>
<evidence type="ECO:0000256" key="1">
    <source>
        <dbReference type="SAM" id="SignalP"/>
    </source>
</evidence>
<evidence type="ECO:0008006" key="4">
    <source>
        <dbReference type="Google" id="ProtNLM"/>
    </source>
</evidence>
<protein>
    <recommendedName>
        <fullName evidence="4">Ig-like domain-containing protein</fullName>
    </recommendedName>
</protein>
<feature type="chain" id="PRO_5003240110" description="Ig-like domain-containing protein" evidence="1">
    <location>
        <begin position="28"/>
        <end position="203"/>
    </location>
</feature>
<dbReference type="HOGENOM" id="CLU_097676_0_0_1"/>
<feature type="signal peptide" evidence="1">
    <location>
        <begin position="1"/>
        <end position="27"/>
    </location>
</feature>
<evidence type="ECO:0000313" key="3">
    <source>
        <dbReference type="Proteomes" id="UP000000305"/>
    </source>
</evidence>
<dbReference type="AlphaFoldDB" id="E9G8S6"/>
<proteinExistence type="predicted"/>
<name>E9G8S6_DAPPU</name>
<evidence type="ECO:0000313" key="2">
    <source>
        <dbReference type="EMBL" id="EFX84216.1"/>
    </source>
</evidence>